<protein>
    <recommendedName>
        <fullName evidence="3">Secretin and TonB N terminus short domain-containing protein</fullName>
    </recommendedName>
</protein>
<dbReference type="STRING" id="947013.SAMN04488109_5603"/>
<dbReference type="Pfam" id="PF13715">
    <property type="entry name" value="CarbopepD_reg_2"/>
    <property type="match status" value="1"/>
</dbReference>
<organism evidence="1 2">
    <name type="scientific">Chryseolinea serpens</name>
    <dbReference type="NCBI Taxonomy" id="947013"/>
    <lineage>
        <taxon>Bacteria</taxon>
        <taxon>Pseudomonadati</taxon>
        <taxon>Bacteroidota</taxon>
        <taxon>Cytophagia</taxon>
        <taxon>Cytophagales</taxon>
        <taxon>Fulvivirgaceae</taxon>
        <taxon>Chryseolinea</taxon>
    </lineage>
</organism>
<dbReference type="SUPFAM" id="SSF49464">
    <property type="entry name" value="Carboxypeptidase regulatory domain-like"/>
    <property type="match status" value="1"/>
</dbReference>
<accession>A0A1M5WE87</accession>
<gene>
    <name evidence="1" type="ORF">SAMN04488109_5603</name>
</gene>
<name>A0A1M5WE87_9BACT</name>
<sequence>MPLLMRAQGSRALLERTITVSFTQEPLDMALRKIAREGGFTFSYNSALVNSNRLITMSFTATPVREILDKIFQGTIQYKARNKYIILTKAATSSSSSDARFYTGYVVDETTGQRLKNVSVYDPVSLNSTITDSYGYFEIKIDKPSPNLILAVNKANYTDTLVAVTDKNGLMKIPIHIDKEKMRILADSVKGKLKRFWETKIMQSINTANVSDTLYRKQQFSLVPFVGTNHKLSASVVNDYSYNIFGGVAKGVNKFELGGIFNIDRGDVKGWQLAGALNAVGGRVKGVQMAGLINAVKDSVAGVQFAGLINADNNSSGKFSAAGLFNYTHRQSYGWHLAGLGNMTIGEQKGPHLAGLFNFSTHDAGPAQVAGLLNFTGGKMNGAQLAGLLNFAARDAKGAQVAGLLNVAGSTLEGAQVSGLLNYATRVKGTQVGLINISDTIHGVPVGLFSFVLKGYHKIEFSADEIFYTNVAFRTGVHQFYNIFTAGAKPNTFKGEETTWTFGYGVGTAPRLNRWLSLNVDLTSNQVLKGNTIEGVNMINKVFVGVEMEPIRKVALVVGVTLNGYVTDTKYSNYPELFTDYTPNIFYDHTYNNGMNMKMWLGGKIGLRFL</sequence>
<evidence type="ECO:0000313" key="2">
    <source>
        <dbReference type="Proteomes" id="UP000184212"/>
    </source>
</evidence>
<proteinExistence type="predicted"/>
<dbReference type="EMBL" id="FQWQ01000005">
    <property type="protein sequence ID" value="SHH85533.1"/>
    <property type="molecule type" value="Genomic_DNA"/>
</dbReference>
<reference evidence="1 2" key="1">
    <citation type="submission" date="2016-11" db="EMBL/GenBank/DDBJ databases">
        <authorList>
            <person name="Jaros S."/>
            <person name="Januszkiewicz K."/>
            <person name="Wedrychowicz H."/>
        </authorList>
    </citation>
    <scope>NUCLEOTIDE SEQUENCE [LARGE SCALE GENOMIC DNA]</scope>
    <source>
        <strain evidence="1 2">DSM 24574</strain>
    </source>
</reference>
<dbReference type="InterPro" id="IPR008969">
    <property type="entry name" value="CarboxyPept-like_regulatory"/>
</dbReference>
<keyword evidence="2" id="KW-1185">Reference proteome</keyword>
<dbReference type="AlphaFoldDB" id="A0A1M5WE87"/>
<evidence type="ECO:0000313" key="1">
    <source>
        <dbReference type="EMBL" id="SHH85533.1"/>
    </source>
</evidence>
<evidence type="ECO:0008006" key="3">
    <source>
        <dbReference type="Google" id="ProtNLM"/>
    </source>
</evidence>
<dbReference type="Proteomes" id="UP000184212">
    <property type="component" value="Unassembled WGS sequence"/>
</dbReference>